<reference evidence="6 7" key="1">
    <citation type="submission" date="2020-10" db="EMBL/GenBank/DDBJ databases">
        <title>Identification of Nocardia species via Next-generation sequencing and recognition of intraspecies genetic diversity.</title>
        <authorList>
            <person name="Li P."/>
            <person name="Li P."/>
            <person name="Lu B."/>
        </authorList>
    </citation>
    <scope>NUCLEOTIDE SEQUENCE [LARGE SCALE GENOMIC DNA]</scope>
    <source>
        <strain evidence="6 7">N-11</strain>
    </source>
</reference>
<dbReference type="InterPro" id="IPR013785">
    <property type="entry name" value="Aldolase_TIM"/>
</dbReference>
<evidence type="ECO:0000313" key="6">
    <source>
        <dbReference type="EMBL" id="MBF6228605.1"/>
    </source>
</evidence>
<dbReference type="SFLD" id="SFLDG01067">
    <property type="entry name" value="SPASM/twitch_domain_containing"/>
    <property type="match status" value="1"/>
</dbReference>
<dbReference type="EMBL" id="JADLRE010000024">
    <property type="protein sequence ID" value="MBF6228605.1"/>
    <property type="molecule type" value="Genomic_DNA"/>
</dbReference>
<keyword evidence="7" id="KW-1185">Reference proteome</keyword>
<dbReference type="SFLD" id="SFLDS00029">
    <property type="entry name" value="Radical_SAM"/>
    <property type="match status" value="1"/>
</dbReference>
<name>A0ABS0CFG5_9NOCA</name>
<organism evidence="6 7">
    <name type="scientific">Nocardia abscessus</name>
    <dbReference type="NCBI Taxonomy" id="120957"/>
    <lineage>
        <taxon>Bacteria</taxon>
        <taxon>Bacillati</taxon>
        <taxon>Actinomycetota</taxon>
        <taxon>Actinomycetes</taxon>
        <taxon>Mycobacteriales</taxon>
        <taxon>Nocardiaceae</taxon>
        <taxon>Nocardia</taxon>
    </lineage>
</organism>
<dbReference type="PROSITE" id="PS51918">
    <property type="entry name" value="RADICAL_SAM"/>
    <property type="match status" value="1"/>
</dbReference>
<dbReference type="Pfam" id="PF04055">
    <property type="entry name" value="Radical_SAM"/>
    <property type="match status" value="1"/>
</dbReference>
<dbReference type="PANTHER" id="PTHR43273">
    <property type="entry name" value="ANAEROBIC SULFATASE-MATURATING ENZYME HOMOLOG ASLB-RELATED"/>
    <property type="match status" value="1"/>
</dbReference>
<dbReference type="PANTHER" id="PTHR43273:SF8">
    <property type="entry name" value="RADICAL SAM DOMAIN PROTEIN"/>
    <property type="match status" value="1"/>
</dbReference>
<dbReference type="InterPro" id="IPR023867">
    <property type="entry name" value="Sulphatase_maturase_rSAM"/>
</dbReference>
<dbReference type="InterPro" id="IPR007197">
    <property type="entry name" value="rSAM"/>
</dbReference>
<dbReference type="SFLD" id="SFLDG01072">
    <property type="entry name" value="dehydrogenase_like"/>
    <property type="match status" value="1"/>
</dbReference>
<protein>
    <submittedName>
        <fullName evidence="6">FxsB family radical SAM/SPASM domain protein</fullName>
    </submittedName>
</protein>
<accession>A0ABS0CFG5</accession>
<dbReference type="RefSeq" id="WP_195035491.1">
    <property type="nucleotide sequence ID" value="NZ_JADLRE010000024.1"/>
</dbReference>
<dbReference type="SUPFAM" id="SSF102114">
    <property type="entry name" value="Radical SAM enzymes"/>
    <property type="match status" value="1"/>
</dbReference>
<evidence type="ECO:0000256" key="3">
    <source>
        <dbReference type="ARBA" id="ARBA00023004"/>
    </source>
</evidence>
<dbReference type="SFLD" id="SFLDG01386">
    <property type="entry name" value="main_SPASM_domain-containing"/>
    <property type="match status" value="1"/>
</dbReference>
<dbReference type="Proteomes" id="UP000807309">
    <property type="component" value="Unassembled WGS sequence"/>
</dbReference>
<evidence type="ECO:0000256" key="2">
    <source>
        <dbReference type="ARBA" id="ARBA00022723"/>
    </source>
</evidence>
<evidence type="ECO:0000256" key="1">
    <source>
        <dbReference type="ARBA" id="ARBA00022691"/>
    </source>
</evidence>
<dbReference type="InterPro" id="IPR058240">
    <property type="entry name" value="rSAM_sf"/>
</dbReference>
<keyword evidence="4" id="KW-0411">Iron-sulfur</keyword>
<proteinExistence type="predicted"/>
<keyword evidence="2" id="KW-0479">Metal-binding</keyword>
<evidence type="ECO:0000259" key="5">
    <source>
        <dbReference type="PROSITE" id="PS51918"/>
    </source>
</evidence>
<evidence type="ECO:0000313" key="7">
    <source>
        <dbReference type="Proteomes" id="UP000807309"/>
    </source>
</evidence>
<evidence type="ECO:0000256" key="4">
    <source>
        <dbReference type="ARBA" id="ARBA00023014"/>
    </source>
</evidence>
<dbReference type="Gene3D" id="3.20.20.70">
    <property type="entry name" value="Aldolase class I"/>
    <property type="match status" value="1"/>
</dbReference>
<dbReference type="NCBIfam" id="TIGR04269">
    <property type="entry name" value="SAM_SPASM_FxsB"/>
    <property type="match status" value="1"/>
</dbReference>
<comment type="caution">
    <text evidence="6">The sequence shown here is derived from an EMBL/GenBank/DDBJ whole genome shotgun (WGS) entry which is preliminary data.</text>
</comment>
<dbReference type="CDD" id="cd01335">
    <property type="entry name" value="Radical_SAM"/>
    <property type="match status" value="1"/>
</dbReference>
<feature type="domain" description="Radical SAM core" evidence="5">
    <location>
        <begin position="25"/>
        <end position="257"/>
    </location>
</feature>
<keyword evidence="1" id="KW-0949">S-adenosyl-L-methionine</keyword>
<dbReference type="InterPro" id="IPR026335">
    <property type="entry name" value="rSAM_SPASM_FxsB"/>
</dbReference>
<gene>
    <name evidence="6" type="ORF">IU470_26290</name>
</gene>
<sequence>MTDLTLSRWPSVGLDIEALRSSGWHPYPFNEFVIKIHSRCNLACDYCYMYEMVDQSWRDQPMVMTDQIFTDACRGIADHVSRFEIPAVSLVFHGGEPLLAGHSRFELFARHAREQLEPLAEVRLGLQTNGVLIDEEFLRICDQWGVVIGVSLDGGRDAHDRHRKSRRGDGSYDDVARGVTRLRRHRNDKLYGGLLCTIDLANDPIQTYEELLAFGPPGVDFLLPHGNWQSPPPGKIEDREAAPYAEWLIPIFDHWYDAPELDTRIRLFEDIIDLLVGGKGRGISVGLVPIQVAVVETDGTLEQVDSLKSTFSGATRITTIGNTGMGDRLNHALWDPGIVARQIGRAALSDTCMSCSLRDICGGGDYAHRYHADTGFRNPSVYCSDLAALIRHIKVRLEDDLDTVTKQ</sequence>
<keyword evidence="3" id="KW-0408">Iron</keyword>